<gene>
    <name evidence="8" type="primary">acpS</name>
    <name evidence="10" type="ORF">GCM10023235_63940</name>
</gene>
<reference evidence="11" key="1">
    <citation type="journal article" date="2019" name="Int. J. Syst. Evol. Microbiol.">
        <title>The Global Catalogue of Microorganisms (GCM) 10K type strain sequencing project: providing services to taxonomists for standard genome sequencing and annotation.</title>
        <authorList>
            <consortium name="The Broad Institute Genomics Platform"/>
            <consortium name="The Broad Institute Genome Sequencing Center for Infectious Disease"/>
            <person name="Wu L."/>
            <person name="Ma J."/>
        </authorList>
    </citation>
    <scope>NUCLEOTIDE SEQUENCE [LARGE SCALE GENOMIC DNA]</scope>
    <source>
        <strain evidence="11">JCM 13006</strain>
    </source>
</reference>
<dbReference type="NCBIfam" id="TIGR00556">
    <property type="entry name" value="pantethn_trn"/>
    <property type="match status" value="1"/>
</dbReference>
<evidence type="ECO:0000256" key="8">
    <source>
        <dbReference type="HAMAP-Rule" id="MF_00101"/>
    </source>
</evidence>
<comment type="subcellular location">
    <subcellularLocation>
        <location evidence="8">Cytoplasm</location>
    </subcellularLocation>
</comment>
<keyword evidence="5 8" id="KW-0460">Magnesium</keyword>
<keyword evidence="7 8" id="KW-0275">Fatty acid biosynthesis</keyword>
<dbReference type="Pfam" id="PF01648">
    <property type="entry name" value="ACPS"/>
    <property type="match status" value="1"/>
</dbReference>
<dbReference type="SUPFAM" id="SSF56214">
    <property type="entry name" value="4'-phosphopantetheinyl transferase"/>
    <property type="match status" value="1"/>
</dbReference>
<keyword evidence="8" id="KW-0963">Cytoplasm</keyword>
<comment type="similarity">
    <text evidence="8">Belongs to the P-Pant transferase superfamily. AcpS family.</text>
</comment>
<dbReference type="InterPro" id="IPR004568">
    <property type="entry name" value="Ppantetheine-prot_Trfase_dom"/>
</dbReference>
<organism evidence="10 11">
    <name type="scientific">Kitasatospora terrestris</name>
    <dbReference type="NCBI Taxonomy" id="258051"/>
    <lineage>
        <taxon>Bacteria</taxon>
        <taxon>Bacillati</taxon>
        <taxon>Actinomycetota</taxon>
        <taxon>Actinomycetes</taxon>
        <taxon>Kitasatosporales</taxon>
        <taxon>Streptomycetaceae</taxon>
        <taxon>Kitasatospora</taxon>
    </lineage>
</organism>
<evidence type="ECO:0000259" key="9">
    <source>
        <dbReference type="Pfam" id="PF01648"/>
    </source>
</evidence>
<dbReference type="InterPro" id="IPR037143">
    <property type="entry name" value="4-PPantetheinyl_Trfase_dom_sf"/>
</dbReference>
<keyword evidence="3 8" id="KW-0479">Metal-binding</keyword>
<dbReference type="HAMAP" id="MF_00101">
    <property type="entry name" value="AcpS"/>
    <property type="match status" value="1"/>
</dbReference>
<keyword evidence="6 8" id="KW-0443">Lipid metabolism</keyword>
<keyword evidence="1 8" id="KW-0444">Lipid biosynthesis</keyword>
<dbReference type="Proteomes" id="UP001501752">
    <property type="component" value="Unassembled WGS sequence"/>
</dbReference>
<feature type="binding site" evidence="8">
    <location>
        <position position="78"/>
    </location>
    <ligand>
        <name>Mg(2+)</name>
        <dbReference type="ChEBI" id="CHEBI:18420"/>
    </ligand>
</feature>
<evidence type="ECO:0000313" key="10">
    <source>
        <dbReference type="EMBL" id="GAA4875706.1"/>
    </source>
</evidence>
<comment type="cofactor">
    <cofactor evidence="8">
        <name>Mg(2+)</name>
        <dbReference type="ChEBI" id="CHEBI:18420"/>
    </cofactor>
</comment>
<name>A0ABP9ECX1_9ACTN</name>
<evidence type="ECO:0000256" key="6">
    <source>
        <dbReference type="ARBA" id="ARBA00023098"/>
    </source>
</evidence>
<dbReference type="EMBL" id="BAABIS010000001">
    <property type="protein sequence ID" value="GAA4875706.1"/>
    <property type="molecule type" value="Genomic_DNA"/>
</dbReference>
<evidence type="ECO:0000256" key="4">
    <source>
        <dbReference type="ARBA" id="ARBA00022832"/>
    </source>
</evidence>
<keyword evidence="4 8" id="KW-0276">Fatty acid metabolism</keyword>
<evidence type="ECO:0000256" key="7">
    <source>
        <dbReference type="ARBA" id="ARBA00023160"/>
    </source>
</evidence>
<comment type="catalytic activity">
    <reaction evidence="8">
        <text>apo-[ACP] + CoA = holo-[ACP] + adenosine 3',5'-bisphosphate + H(+)</text>
        <dbReference type="Rhea" id="RHEA:12068"/>
        <dbReference type="Rhea" id="RHEA-COMP:9685"/>
        <dbReference type="Rhea" id="RHEA-COMP:9690"/>
        <dbReference type="ChEBI" id="CHEBI:15378"/>
        <dbReference type="ChEBI" id="CHEBI:29999"/>
        <dbReference type="ChEBI" id="CHEBI:57287"/>
        <dbReference type="ChEBI" id="CHEBI:58343"/>
        <dbReference type="ChEBI" id="CHEBI:64479"/>
        <dbReference type="EC" id="2.7.8.7"/>
    </reaction>
</comment>
<comment type="function">
    <text evidence="8">Transfers the 4'-phosphopantetheine moiety from coenzyme A to a Ser of acyl-carrier-protein.</text>
</comment>
<evidence type="ECO:0000256" key="5">
    <source>
        <dbReference type="ARBA" id="ARBA00022842"/>
    </source>
</evidence>
<dbReference type="InterPro" id="IPR002582">
    <property type="entry name" value="ACPS"/>
</dbReference>
<feature type="domain" description="4'-phosphopantetheinyl transferase" evidence="9">
    <location>
        <begin position="24"/>
        <end position="141"/>
    </location>
</feature>
<dbReference type="EC" id="2.7.8.7" evidence="8"/>
<comment type="caution">
    <text evidence="10">The sequence shown here is derived from an EMBL/GenBank/DDBJ whole genome shotgun (WGS) entry which is preliminary data.</text>
</comment>
<dbReference type="InterPro" id="IPR008278">
    <property type="entry name" value="4-PPantetheinyl_Trfase_dom"/>
</dbReference>
<evidence type="ECO:0000313" key="11">
    <source>
        <dbReference type="Proteomes" id="UP001501752"/>
    </source>
</evidence>
<dbReference type="Gene3D" id="3.90.470.20">
    <property type="entry name" value="4'-phosphopantetheinyl transferase domain"/>
    <property type="match status" value="1"/>
</dbReference>
<keyword evidence="11" id="KW-1185">Reference proteome</keyword>
<evidence type="ECO:0000256" key="3">
    <source>
        <dbReference type="ARBA" id="ARBA00022723"/>
    </source>
</evidence>
<evidence type="ECO:0000256" key="2">
    <source>
        <dbReference type="ARBA" id="ARBA00022679"/>
    </source>
</evidence>
<feature type="binding site" evidence="8">
    <location>
        <position position="28"/>
    </location>
    <ligand>
        <name>Mg(2+)</name>
        <dbReference type="ChEBI" id="CHEBI:18420"/>
    </ligand>
</feature>
<proteinExistence type="inferred from homology"/>
<protein>
    <recommendedName>
        <fullName evidence="8">Holo-[acyl-carrier-protein] synthase</fullName>
        <shortName evidence="8">Holo-ACP synthase</shortName>
        <ecNumber evidence="8">2.7.8.7</ecNumber>
    </recommendedName>
    <alternativeName>
        <fullName evidence="8">4'-phosphopantetheinyl transferase AcpS</fullName>
    </alternativeName>
</protein>
<evidence type="ECO:0000256" key="1">
    <source>
        <dbReference type="ARBA" id="ARBA00022516"/>
    </source>
</evidence>
<sequence>MNGHPLRAALDRLIGPGTEPAGLRVGVDLVHIPRVEALAREHGERWLADHFTAREREQLAAVRGRPMATLAGRLAAKESFVKLLAPARALVLTRDIEVLRGPGGAPGIHPRGTALRELREAGVDRWTVSITHEGDWAIAVAAGLANGPRTDPHPVPAKEQ</sequence>
<accession>A0ABP9ECX1</accession>
<dbReference type="RefSeq" id="WP_345700377.1">
    <property type="nucleotide sequence ID" value="NZ_BAABIS010000001.1"/>
</dbReference>
<keyword evidence="2 8" id="KW-0808">Transferase</keyword>